<comment type="caution">
    <text evidence="16">Lacks conserved residue(s) required for the propagation of feature annotation.</text>
</comment>
<feature type="disulfide bond" evidence="15">
    <location>
        <begin position="127"/>
        <end position="132"/>
    </location>
</feature>
<protein>
    <recommendedName>
        <fullName evidence="16">Serine/threonine-protein kinase receptor</fullName>
        <ecNumber evidence="16">2.7.11.30</ecNumber>
    </recommendedName>
</protein>
<keyword evidence="9 14" id="KW-0067">ATP-binding</keyword>
<keyword evidence="8 16" id="KW-0418">Kinase</keyword>
<dbReference type="CDD" id="cd23615">
    <property type="entry name" value="TFP_LU_ECD_ACVR2"/>
    <property type="match status" value="1"/>
</dbReference>
<feature type="domain" description="Protein kinase" evidence="17">
    <location>
        <begin position="216"/>
        <end position="509"/>
    </location>
</feature>
<evidence type="ECO:0000256" key="15">
    <source>
        <dbReference type="PIRSR" id="PIRSR037393-3"/>
    </source>
</evidence>
<comment type="similarity">
    <text evidence="2 16">Belongs to the protein kinase superfamily. TKL Ser/Thr protein kinase family. TGFB receptor subfamily.</text>
</comment>
<dbReference type="Gene3D" id="2.10.60.10">
    <property type="entry name" value="CD59"/>
    <property type="match status" value="1"/>
</dbReference>
<evidence type="ECO:0000256" key="4">
    <source>
        <dbReference type="ARBA" id="ARBA00022679"/>
    </source>
</evidence>
<evidence type="ECO:0000256" key="13">
    <source>
        <dbReference type="PIRSR" id="PIRSR037393-1"/>
    </source>
</evidence>
<dbReference type="InterPro" id="IPR017194">
    <property type="entry name" value="Transform_growth_fac-b_typ-2"/>
</dbReference>
<evidence type="ECO:0000256" key="2">
    <source>
        <dbReference type="ARBA" id="ARBA00009605"/>
    </source>
</evidence>
<dbReference type="GO" id="GO:0017002">
    <property type="term" value="F:activin receptor activity"/>
    <property type="evidence" value="ECO:0007669"/>
    <property type="project" value="TreeGrafter"/>
</dbReference>
<feature type="transmembrane region" description="Helical" evidence="16">
    <location>
        <begin position="6"/>
        <end position="22"/>
    </location>
</feature>
<evidence type="ECO:0000256" key="16">
    <source>
        <dbReference type="RuleBase" id="RU361271"/>
    </source>
</evidence>
<dbReference type="InterPro" id="IPR011009">
    <property type="entry name" value="Kinase-like_dom_sf"/>
</dbReference>
<feature type="active site" description="Proton acceptor" evidence="13">
    <location>
        <position position="347"/>
    </location>
</feature>
<evidence type="ECO:0000256" key="12">
    <source>
        <dbReference type="ARBA" id="ARBA00023170"/>
    </source>
</evidence>
<dbReference type="InterPro" id="IPR000333">
    <property type="entry name" value="TGFB_receptor"/>
</dbReference>
<dbReference type="GO" id="GO:0046872">
    <property type="term" value="F:metal ion binding"/>
    <property type="evidence" value="ECO:0007669"/>
    <property type="project" value="UniProtKB-KW"/>
</dbReference>
<evidence type="ECO:0000313" key="18">
    <source>
        <dbReference type="EMBL" id="NOV51899.1"/>
    </source>
</evidence>
<feature type="transmembrane region" description="Helical" evidence="16">
    <location>
        <begin position="164"/>
        <end position="186"/>
    </location>
</feature>
<keyword evidence="16" id="KW-0460">Magnesium</keyword>
<dbReference type="Pfam" id="PF01064">
    <property type="entry name" value="Activin_recp"/>
    <property type="match status" value="1"/>
</dbReference>
<comment type="subcellular location">
    <subcellularLocation>
        <location evidence="1 16">Membrane</location>
        <topology evidence="1 16">Single-pass type I membrane protein</topology>
    </subcellularLocation>
</comment>
<reference evidence="18" key="1">
    <citation type="submission" date="2020-03" db="EMBL/GenBank/DDBJ databases">
        <title>Transcriptomic Profiling of the Digestive Tract of the Rat Flea, Xenopsylla cheopis, Following Blood Feeding and Infection with Yersinia pestis.</title>
        <authorList>
            <person name="Bland D.M."/>
            <person name="Martens C.A."/>
            <person name="Virtaneva K."/>
            <person name="Kanakabandi K."/>
            <person name="Long D."/>
            <person name="Rosenke R."/>
            <person name="Saturday G.A."/>
            <person name="Hoyt F.H."/>
            <person name="Bruno D.P."/>
            <person name="Ribeiro J.M.C."/>
            <person name="Hinnebusch J."/>
        </authorList>
    </citation>
    <scope>NUCLEOTIDE SEQUENCE</scope>
</reference>
<dbReference type="InterPro" id="IPR045860">
    <property type="entry name" value="Snake_toxin-like_sf"/>
</dbReference>
<keyword evidence="7 14" id="KW-0547">Nucleotide-binding</keyword>
<keyword evidence="3 16" id="KW-0723">Serine/threonine-protein kinase</keyword>
<keyword evidence="4 16" id="KW-0808">Transferase</keyword>
<evidence type="ECO:0000256" key="8">
    <source>
        <dbReference type="ARBA" id="ARBA00022777"/>
    </source>
</evidence>
<dbReference type="GO" id="GO:0071363">
    <property type="term" value="P:cellular response to growth factor stimulus"/>
    <property type="evidence" value="ECO:0007669"/>
    <property type="project" value="TreeGrafter"/>
</dbReference>
<dbReference type="GO" id="GO:0005524">
    <property type="term" value="F:ATP binding"/>
    <property type="evidence" value="ECO:0007669"/>
    <property type="project" value="UniProtKB-UniRule"/>
</dbReference>
<keyword evidence="16" id="KW-0479">Metal-binding</keyword>
<keyword evidence="6" id="KW-0732">Signal</keyword>
<dbReference type="PROSITE" id="PS50011">
    <property type="entry name" value="PROTEIN_KINASE_DOM"/>
    <property type="match status" value="1"/>
</dbReference>
<keyword evidence="12 16" id="KW-0675">Receptor</keyword>
<accession>A0A6M2E018</accession>
<dbReference type="SUPFAM" id="SSF56112">
    <property type="entry name" value="Protein kinase-like (PK-like)"/>
    <property type="match status" value="1"/>
</dbReference>
<dbReference type="InterPro" id="IPR000719">
    <property type="entry name" value="Prot_kinase_dom"/>
</dbReference>
<dbReference type="Pfam" id="PF00069">
    <property type="entry name" value="Pkinase"/>
    <property type="match status" value="1"/>
</dbReference>
<dbReference type="PANTHER" id="PTHR23255:SF98">
    <property type="entry name" value="SERINE_THREONINE-PROTEIN KINASE RECEPTOR"/>
    <property type="match status" value="1"/>
</dbReference>
<dbReference type="EC" id="2.7.11.30" evidence="16"/>
<sequence>MTTIGLYYLIFGLAISVSIYNVDSKAVIDDNRQPFQGSMFCEHYNEKCNTADEDSKDKEKCKTDIEECVYTEGIKRNQCFVLWKVDNTTKKPLIHLKGCFSGGEECYKKNECIAKVNREKDYLFCCCEGDYCNKKFESRKEFSTEPPLIINQPATESSHTVFHILLFTCLALILAFGIIFVVYYFLKSCKVNYHESPTQALLPAIPQSPTEDLGHIQLQDMKATGRFGAVWRAKRNDDEVAVKIFPMQDQQSWLAEQEIFKLPNMCHPDILEYIGVEKRGDHLHTEFWLVTAYHHRGSLCDYLKAHTVTWNEMGRIAESMARGLTHLHDVIPGPKGIEIKPAVAHRDFKSKNVLLKADMSACIADFGLALIFQPGKACGDTHGQVGTRRYMAPEVLEGAINFTLDAFLRIDMYACGLVLWELASRCSDQGIPCPEYKLPFEAEVGTHPTLEEMQEAVVTKKIRPAILDQWKEHPGLATICNTMEECWDHDAEARLSASCVMERVSHLMRFDIAQNDALVLETNPKVSL</sequence>
<organism evidence="18">
    <name type="scientific">Xenopsylla cheopis</name>
    <name type="common">Oriental rat flea</name>
    <name type="synonym">Pulex cheopis</name>
    <dbReference type="NCBI Taxonomy" id="163159"/>
    <lineage>
        <taxon>Eukaryota</taxon>
        <taxon>Metazoa</taxon>
        <taxon>Ecdysozoa</taxon>
        <taxon>Arthropoda</taxon>
        <taxon>Hexapoda</taxon>
        <taxon>Insecta</taxon>
        <taxon>Pterygota</taxon>
        <taxon>Neoptera</taxon>
        <taxon>Endopterygota</taxon>
        <taxon>Siphonaptera</taxon>
        <taxon>Pulicidae</taxon>
        <taxon>Xenopsyllinae</taxon>
        <taxon>Xenopsylla</taxon>
    </lineage>
</organism>
<dbReference type="GO" id="GO:0048185">
    <property type="term" value="F:activin binding"/>
    <property type="evidence" value="ECO:0007669"/>
    <property type="project" value="TreeGrafter"/>
</dbReference>
<dbReference type="CDD" id="cd14053">
    <property type="entry name" value="STKc_ACVR2"/>
    <property type="match status" value="1"/>
</dbReference>
<dbReference type="FunFam" id="3.30.200.20:FF:000094">
    <property type="entry name" value="Serine/threonine-protein kinase receptor"/>
    <property type="match status" value="1"/>
</dbReference>
<dbReference type="InterPro" id="IPR000472">
    <property type="entry name" value="Activin_recp"/>
</dbReference>
<name>A0A6M2E018_XENCH</name>
<dbReference type="InterPro" id="IPR008271">
    <property type="entry name" value="Ser/Thr_kinase_AS"/>
</dbReference>
<evidence type="ECO:0000256" key="11">
    <source>
        <dbReference type="ARBA" id="ARBA00023136"/>
    </source>
</evidence>
<feature type="disulfide bond" evidence="15">
    <location>
        <begin position="112"/>
        <end position="125"/>
    </location>
</feature>
<dbReference type="EMBL" id="GIIL01008173">
    <property type="protein sequence ID" value="NOV51899.1"/>
    <property type="molecule type" value="Transcribed_RNA"/>
</dbReference>
<dbReference type="Gene3D" id="1.10.510.10">
    <property type="entry name" value="Transferase(Phosphotransferase) domain 1"/>
    <property type="match status" value="1"/>
</dbReference>
<dbReference type="PANTHER" id="PTHR23255">
    <property type="entry name" value="TRANSFORMING GROWTH FACTOR-BETA RECEPTOR TYPE I AND II"/>
    <property type="match status" value="1"/>
</dbReference>
<dbReference type="Gene3D" id="3.30.200.20">
    <property type="entry name" value="Phosphorylase Kinase, domain 1"/>
    <property type="match status" value="1"/>
</dbReference>
<evidence type="ECO:0000256" key="5">
    <source>
        <dbReference type="ARBA" id="ARBA00022692"/>
    </source>
</evidence>
<evidence type="ECO:0000256" key="3">
    <source>
        <dbReference type="ARBA" id="ARBA00022527"/>
    </source>
</evidence>
<evidence type="ECO:0000256" key="6">
    <source>
        <dbReference type="ARBA" id="ARBA00022729"/>
    </source>
</evidence>
<evidence type="ECO:0000256" key="10">
    <source>
        <dbReference type="ARBA" id="ARBA00022989"/>
    </source>
</evidence>
<evidence type="ECO:0000256" key="9">
    <source>
        <dbReference type="ARBA" id="ARBA00022840"/>
    </source>
</evidence>
<comment type="cofactor">
    <cofactor evidence="16">
        <name>Mg(2+)</name>
        <dbReference type="ChEBI" id="CHEBI:18420"/>
    </cofactor>
    <cofactor evidence="16">
        <name>Mn(2+)</name>
        <dbReference type="ChEBI" id="CHEBI:29035"/>
    </cofactor>
</comment>
<dbReference type="GO" id="GO:0048179">
    <property type="term" value="C:activin receptor complex"/>
    <property type="evidence" value="ECO:0007669"/>
    <property type="project" value="TreeGrafter"/>
</dbReference>
<keyword evidence="10 16" id="KW-1133">Transmembrane helix</keyword>
<dbReference type="PRINTS" id="PR00653">
    <property type="entry name" value="ACTIVIN2R"/>
</dbReference>
<comment type="catalytic activity">
    <reaction evidence="16">
        <text>L-threonyl-[receptor-protein] + ATP = O-phospho-L-threonyl-[receptor-protein] + ADP + H(+)</text>
        <dbReference type="Rhea" id="RHEA:44880"/>
        <dbReference type="Rhea" id="RHEA-COMP:11024"/>
        <dbReference type="Rhea" id="RHEA-COMP:11025"/>
        <dbReference type="ChEBI" id="CHEBI:15378"/>
        <dbReference type="ChEBI" id="CHEBI:30013"/>
        <dbReference type="ChEBI" id="CHEBI:30616"/>
        <dbReference type="ChEBI" id="CHEBI:61977"/>
        <dbReference type="ChEBI" id="CHEBI:456216"/>
        <dbReference type="EC" id="2.7.11.30"/>
    </reaction>
</comment>
<keyword evidence="5 16" id="KW-0812">Transmembrane</keyword>
<proteinExistence type="inferred from homology"/>
<dbReference type="PIRSF" id="PIRSF037393">
    <property type="entry name" value="TGFRII"/>
    <property type="match status" value="1"/>
</dbReference>
<dbReference type="PROSITE" id="PS00108">
    <property type="entry name" value="PROTEIN_KINASE_ST"/>
    <property type="match status" value="1"/>
</dbReference>
<evidence type="ECO:0000259" key="17">
    <source>
        <dbReference type="PROSITE" id="PS50011"/>
    </source>
</evidence>
<keyword evidence="15" id="KW-1015">Disulfide bond</keyword>
<evidence type="ECO:0000256" key="7">
    <source>
        <dbReference type="ARBA" id="ARBA00022741"/>
    </source>
</evidence>
<keyword evidence="16" id="KW-0464">Manganese</keyword>
<dbReference type="SUPFAM" id="SSF57302">
    <property type="entry name" value="Snake toxin-like"/>
    <property type="match status" value="1"/>
</dbReference>
<feature type="binding site" evidence="14">
    <location>
        <position position="243"/>
    </location>
    <ligand>
        <name>ATP</name>
        <dbReference type="ChEBI" id="CHEBI:30616"/>
    </ligand>
</feature>
<dbReference type="AlphaFoldDB" id="A0A6M2E018"/>
<keyword evidence="11 16" id="KW-0472">Membrane</keyword>
<evidence type="ECO:0000256" key="14">
    <source>
        <dbReference type="PIRSR" id="PIRSR037393-2"/>
    </source>
</evidence>
<feature type="disulfide bond" evidence="15">
    <location>
        <begin position="48"/>
        <end position="79"/>
    </location>
</feature>
<evidence type="ECO:0000256" key="1">
    <source>
        <dbReference type="ARBA" id="ARBA00004479"/>
    </source>
</evidence>